<dbReference type="Pfam" id="PF13185">
    <property type="entry name" value="GAF_2"/>
    <property type="match status" value="1"/>
</dbReference>
<protein>
    <submittedName>
        <fullName evidence="2">GAF domain-containing protein</fullName>
    </submittedName>
</protein>
<evidence type="ECO:0000313" key="3">
    <source>
        <dbReference type="Proteomes" id="UP000813215"/>
    </source>
</evidence>
<reference evidence="2" key="2">
    <citation type="journal article" date="2022" name="Microbiol. Resour. Announc.">
        <title>Metagenome Sequencing to Explore Phylogenomics of Terrestrial Cyanobacteria.</title>
        <authorList>
            <person name="Ward R.D."/>
            <person name="Stajich J.E."/>
            <person name="Johansen J.R."/>
            <person name="Huntemann M."/>
            <person name="Clum A."/>
            <person name="Foster B."/>
            <person name="Foster B."/>
            <person name="Roux S."/>
            <person name="Palaniappan K."/>
            <person name="Varghese N."/>
            <person name="Mukherjee S."/>
            <person name="Reddy T.B.K."/>
            <person name="Daum C."/>
            <person name="Copeland A."/>
            <person name="Chen I.A."/>
            <person name="Ivanova N.N."/>
            <person name="Kyrpides N.C."/>
            <person name="Shapiro N."/>
            <person name="Eloe-Fadrosh E.A."/>
            <person name="Pietrasiak N."/>
        </authorList>
    </citation>
    <scope>NUCLEOTIDE SEQUENCE</scope>
    <source>
        <strain evidence="2">HA4357-MV3</strain>
    </source>
</reference>
<accession>A0A9E3H8X7</accession>
<organism evidence="2 3">
    <name type="scientific">Pelatocladus maniniholoensis HA4357-MV3</name>
    <dbReference type="NCBI Taxonomy" id="1117104"/>
    <lineage>
        <taxon>Bacteria</taxon>
        <taxon>Bacillati</taxon>
        <taxon>Cyanobacteriota</taxon>
        <taxon>Cyanophyceae</taxon>
        <taxon>Nostocales</taxon>
        <taxon>Nostocaceae</taxon>
        <taxon>Pelatocladus</taxon>
    </lineage>
</organism>
<dbReference type="EMBL" id="JAHHHW010000093">
    <property type="protein sequence ID" value="MBW4432841.1"/>
    <property type="molecule type" value="Genomic_DNA"/>
</dbReference>
<dbReference type="Gene3D" id="3.30.450.40">
    <property type="match status" value="1"/>
</dbReference>
<dbReference type="InterPro" id="IPR003018">
    <property type="entry name" value="GAF"/>
</dbReference>
<name>A0A9E3H8X7_9NOST</name>
<evidence type="ECO:0000313" key="2">
    <source>
        <dbReference type="EMBL" id="MBW4432841.1"/>
    </source>
</evidence>
<dbReference type="Proteomes" id="UP000813215">
    <property type="component" value="Unassembled WGS sequence"/>
</dbReference>
<feature type="domain" description="GAF" evidence="1">
    <location>
        <begin position="191"/>
        <end position="336"/>
    </location>
</feature>
<reference evidence="2" key="1">
    <citation type="submission" date="2021-05" db="EMBL/GenBank/DDBJ databases">
        <authorList>
            <person name="Pietrasiak N."/>
            <person name="Ward R."/>
            <person name="Stajich J.E."/>
            <person name="Kurbessoian T."/>
        </authorList>
    </citation>
    <scope>NUCLEOTIDE SEQUENCE</scope>
    <source>
        <strain evidence="2">HA4357-MV3</strain>
    </source>
</reference>
<dbReference type="InterPro" id="IPR029016">
    <property type="entry name" value="GAF-like_dom_sf"/>
</dbReference>
<dbReference type="AlphaFoldDB" id="A0A9E3H8X7"/>
<gene>
    <name evidence="2" type="ORF">KME28_14200</name>
</gene>
<dbReference type="SMART" id="SM00065">
    <property type="entry name" value="GAF"/>
    <property type="match status" value="1"/>
</dbReference>
<sequence>MIHEFLLGLTRLLIWFQKGNPRQDHYVKSSTPVSELSEASRLIHRLNCITLNHDESKCLHAHLTTILEARNPEKISKNASNCIVLEMSQEELQKFADYVGENTSCLFRAIVQTDNNQTQVRKLRIIGNHGLRLFDVIVKSHNSREPNQKYIYKDRNDLFIQPNAELSTINKTPGMNFQHLSINETVPTDLVLENLLRALLENIRTFMSLDTITVLLPTENSQQLAVYATIGLEEEILEGIRIPLGFGFAGKIAARGESMIVDDLSKIEVVSPILRHKGIRSILGVPLVLKNQVNGVLHVGIFGSRKFTNDDLKQLQLFSKHLALVMEPLFKYGKIISQNEYHSVNNYTTDSEVRTQESVGICTKENIIFIEVIQLFKNLIYMHLTQAGIC</sequence>
<proteinExistence type="predicted"/>
<dbReference type="SUPFAM" id="SSF55781">
    <property type="entry name" value="GAF domain-like"/>
    <property type="match status" value="1"/>
</dbReference>
<evidence type="ECO:0000259" key="1">
    <source>
        <dbReference type="SMART" id="SM00065"/>
    </source>
</evidence>
<comment type="caution">
    <text evidence="2">The sequence shown here is derived from an EMBL/GenBank/DDBJ whole genome shotgun (WGS) entry which is preliminary data.</text>
</comment>